<comment type="caution">
    <text evidence="1">The sequence shown here is derived from an EMBL/GenBank/DDBJ whole genome shotgun (WGS) entry which is preliminary data.</text>
</comment>
<reference evidence="1 2" key="1">
    <citation type="journal article" date="2018" name="Nat. Biotechnol.">
        <title>A standardized bacterial taxonomy based on genome phylogeny substantially revises the tree of life.</title>
        <authorList>
            <person name="Parks D.H."/>
            <person name="Chuvochina M."/>
            <person name="Waite D.W."/>
            <person name="Rinke C."/>
            <person name="Skarshewski A."/>
            <person name="Chaumeil P.A."/>
            <person name="Hugenholtz P."/>
        </authorList>
    </citation>
    <scope>NUCLEOTIDE SEQUENCE [LARGE SCALE GENOMIC DNA]</scope>
    <source>
        <strain evidence="1">UBA10707</strain>
    </source>
</reference>
<evidence type="ECO:0000313" key="1">
    <source>
        <dbReference type="EMBL" id="HBP30909.1"/>
    </source>
</evidence>
<dbReference type="AlphaFoldDB" id="A0A356LJ73"/>
<gene>
    <name evidence="1" type="ORF">DD666_16015</name>
</gene>
<evidence type="ECO:0000313" key="2">
    <source>
        <dbReference type="Proteomes" id="UP000264036"/>
    </source>
</evidence>
<proteinExistence type="predicted"/>
<sequence length="61" mass="6770">MGVWRYFEVDDLAMISMSSGTVVKKWHEIQSGLAHRAGDKVELSVTEMTSVVQAERAWTGG</sequence>
<accession>A0A356LJ73</accession>
<organism evidence="1 2">
    <name type="scientific">Advenella kashmirensis</name>
    <dbReference type="NCBI Taxonomy" id="310575"/>
    <lineage>
        <taxon>Bacteria</taxon>
        <taxon>Pseudomonadati</taxon>
        <taxon>Pseudomonadota</taxon>
        <taxon>Betaproteobacteria</taxon>
        <taxon>Burkholderiales</taxon>
        <taxon>Alcaligenaceae</taxon>
    </lineage>
</organism>
<dbReference type="Proteomes" id="UP000264036">
    <property type="component" value="Unassembled WGS sequence"/>
</dbReference>
<dbReference type="EMBL" id="DOEK01000033">
    <property type="protein sequence ID" value="HBP30909.1"/>
    <property type="molecule type" value="Genomic_DNA"/>
</dbReference>
<name>A0A356LJ73_9BURK</name>
<protein>
    <submittedName>
        <fullName evidence="1">Uncharacterized protein</fullName>
    </submittedName>
</protein>